<evidence type="ECO:0000256" key="2">
    <source>
        <dbReference type="SAM" id="Phobius"/>
    </source>
</evidence>
<sequence length="126" mass="13320">METLLRPPHGGWARRSHPRSRRAGDREGKGERGSSCGGPSSWAITASFGARRCPLQPQVETLKLGAAAVLDKNRTPAPHGGRGALPSAGGSPSDLLFLAGGGSRSFLLLLLLHLHLLHLSFFLVLV</sequence>
<feature type="compositionally biased region" description="Basic and acidic residues" evidence="1">
    <location>
        <begin position="22"/>
        <end position="32"/>
    </location>
</feature>
<proteinExistence type="predicted"/>
<evidence type="ECO:0000313" key="3">
    <source>
        <dbReference type="EMBL" id="URE08495.1"/>
    </source>
</evidence>
<name>A0A9E7KA42_9LILI</name>
<accession>A0A9E7KA42</accession>
<feature type="region of interest" description="Disordered" evidence="1">
    <location>
        <begin position="1"/>
        <end position="39"/>
    </location>
</feature>
<dbReference type="AlphaFoldDB" id="A0A9E7KA42"/>
<keyword evidence="2" id="KW-0812">Transmembrane</keyword>
<dbReference type="EMBL" id="CP097508">
    <property type="protein sequence ID" value="URE08495.1"/>
    <property type="molecule type" value="Genomic_DNA"/>
</dbReference>
<organism evidence="3 4">
    <name type="scientific">Musa troglodytarum</name>
    <name type="common">fe'i banana</name>
    <dbReference type="NCBI Taxonomy" id="320322"/>
    <lineage>
        <taxon>Eukaryota</taxon>
        <taxon>Viridiplantae</taxon>
        <taxon>Streptophyta</taxon>
        <taxon>Embryophyta</taxon>
        <taxon>Tracheophyta</taxon>
        <taxon>Spermatophyta</taxon>
        <taxon>Magnoliopsida</taxon>
        <taxon>Liliopsida</taxon>
        <taxon>Zingiberales</taxon>
        <taxon>Musaceae</taxon>
        <taxon>Musa</taxon>
    </lineage>
</organism>
<reference evidence="3" key="1">
    <citation type="submission" date="2022-05" db="EMBL/GenBank/DDBJ databases">
        <title>The Musa troglodytarum L. genome provides insights into the mechanism of non-climacteric behaviour and enrichment of carotenoids.</title>
        <authorList>
            <person name="Wang J."/>
        </authorList>
    </citation>
    <scope>NUCLEOTIDE SEQUENCE</scope>
    <source>
        <tissue evidence="3">Leaf</tissue>
    </source>
</reference>
<evidence type="ECO:0000256" key="1">
    <source>
        <dbReference type="SAM" id="MobiDB-lite"/>
    </source>
</evidence>
<gene>
    <name evidence="3" type="ORF">MUK42_13313</name>
</gene>
<keyword evidence="2" id="KW-1133">Transmembrane helix</keyword>
<feature type="compositionally biased region" description="Basic residues" evidence="1">
    <location>
        <begin position="12"/>
        <end position="21"/>
    </location>
</feature>
<evidence type="ECO:0000313" key="4">
    <source>
        <dbReference type="Proteomes" id="UP001055439"/>
    </source>
</evidence>
<dbReference type="Proteomes" id="UP001055439">
    <property type="component" value="Chromosome 6"/>
</dbReference>
<keyword evidence="2" id="KW-0472">Membrane</keyword>
<dbReference type="OrthoDB" id="1701242at2759"/>
<protein>
    <submittedName>
        <fullName evidence="3">Uncharacterized protein</fullName>
    </submittedName>
</protein>
<feature type="transmembrane region" description="Helical" evidence="2">
    <location>
        <begin position="106"/>
        <end position="125"/>
    </location>
</feature>
<keyword evidence="4" id="KW-1185">Reference proteome</keyword>